<proteinExistence type="predicted"/>
<dbReference type="AlphaFoldDB" id="S4PFI7"/>
<reference evidence="1" key="2">
    <citation type="submission" date="2013-05" db="EMBL/GenBank/DDBJ databases">
        <authorList>
            <person name="Carter J.-M."/>
            <person name="Baker S.C."/>
            <person name="Pink R."/>
            <person name="Carter D.R.F."/>
            <person name="Collins A."/>
            <person name="Tomlin J."/>
            <person name="Gibbs M."/>
            <person name="Breuker C.J."/>
        </authorList>
    </citation>
    <scope>NUCLEOTIDE SEQUENCE</scope>
    <source>
        <tissue evidence="1">Ovary</tissue>
    </source>
</reference>
<accession>S4PFI7</accession>
<feature type="non-terminal residue" evidence="1">
    <location>
        <position position="1"/>
    </location>
</feature>
<dbReference type="EMBL" id="GAIX01006570">
    <property type="protein sequence ID" value="JAA85990.1"/>
    <property type="molecule type" value="Transcribed_RNA"/>
</dbReference>
<name>S4PFI7_9NEOP</name>
<sequence length="67" mass="7366">IHDYLAVVVACNHFVFLGSKVAYVTLPLSTNSPPFQLTLCPKSSCQVATQTLPHSMISFRDLAQNLM</sequence>
<organism evidence="1">
    <name type="scientific">Pararge aegeria</name>
    <name type="common">speckled wood butterfly</name>
    <dbReference type="NCBI Taxonomy" id="116150"/>
    <lineage>
        <taxon>Eukaryota</taxon>
        <taxon>Metazoa</taxon>
        <taxon>Ecdysozoa</taxon>
        <taxon>Arthropoda</taxon>
        <taxon>Hexapoda</taxon>
        <taxon>Insecta</taxon>
        <taxon>Pterygota</taxon>
        <taxon>Neoptera</taxon>
        <taxon>Endopterygota</taxon>
        <taxon>Lepidoptera</taxon>
        <taxon>Glossata</taxon>
        <taxon>Ditrysia</taxon>
        <taxon>Papilionoidea</taxon>
        <taxon>Nymphalidae</taxon>
        <taxon>Satyrinae</taxon>
        <taxon>Satyrini</taxon>
        <taxon>Parargina</taxon>
        <taxon>Pararge</taxon>
    </lineage>
</organism>
<reference evidence="1" key="1">
    <citation type="journal article" date="2013" name="BMC Genomics">
        <title>Unscrambling butterfly oogenesis.</title>
        <authorList>
            <person name="Carter J.M."/>
            <person name="Baker S.C."/>
            <person name="Pink R."/>
            <person name="Carter D.R."/>
            <person name="Collins A."/>
            <person name="Tomlin J."/>
            <person name="Gibbs M."/>
            <person name="Breuker C.J."/>
        </authorList>
    </citation>
    <scope>NUCLEOTIDE SEQUENCE</scope>
    <source>
        <tissue evidence="1">Ovary</tissue>
    </source>
</reference>
<protein>
    <submittedName>
        <fullName evidence="1">Uncharacterized protein</fullName>
    </submittedName>
</protein>
<evidence type="ECO:0000313" key="1">
    <source>
        <dbReference type="EMBL" id="JAA85990.1"/>
    </source>
</evidence>